<dbReference type="PANTHER" id="PTHR43685:SF11">
    <property type="entry name" value="GLYCOSYLTRANSFERASE TAGX-RELATED"/>
    <property type="match status" value="1"/>
</dbReference>
<dbReference type="EMBL" id="JAPKNK010000001">
    <property type="protein sequence ID" value="MCX5568394.1"/>
    <property type="molecule type" value="Genomic_DNA"/>
</dbReference>
<dbReference type="RefSeq" id="WP_266337385.1">
    <property type="nucleotide sequence ID" value="NZ_JAPKNK010000001.1"/>
</dbReference>
<protein>
    <submittedName>
        <fullName evidence="2">Glycosyltransferase family A protein</fullName>
    </submittedName>
</protein>
<dbReference type="Pfam" id="PF00535">
    <property type="entry name" value="Glycos_transf_2"/>
    <property type="match status" value="1"/>
</dbReference>
<evidence type="ECO:0000313" key="2">
    <source>
        <dbReference type="EMBL" id="MCX5568394.1"/>
    </source>
</evidence>
<dbReference type="Proteomes" id="UP001144805">
    <property type="component" value="Unassembled WGS sequence"/>
</dbReference>
<sequence>MDSILAQDYPHFECVILDNGSTDDSRVVIDRHVRGDRRFRVIHLPENLGQLGATLVALGEVKGGFVTFVDSDDLLFPDFASTHLQVHLSAPRSVAVTTSGVAEVDGAGVVLTSQYATIQLDRHGVAKGLRDASTVIRLSTISDEQFRTLHALTAVVPRWTKGWLWAPGTGNMIRRSVLEMVAFNDRNATYMRSADGHFLPLCHAFAGTALIDVPLSAYRIHGENYFVNRESLLGIPNGTPEYAAKSRRESYESVASILENARQNAWLLRESFWRVVDISTRVHSDDLKAYYGAPSGVEIFERHAATLREAVGDRAFIQNICARFGFRDARRIIAKGFGGRAPARLQLKIFRLCRNRKRMKALLH</sequence>
<dbReference type="CDD" id="cd00761">
    <property type="entry name" value="Glyco_tranf_GTA_type"/>
    <property type="match status" value="1"/>
</dbReference>
<comment type="caution">
    <text evidence="2">The sequence shown here is derived from an EMBL/GenBank/DDBJ whole genome shotgun (WGS) entry which is preliminary data.</text>
</comment>
<dbReference type="InterPro" id="IPR001173">
    <property type="entry name" value="Glyco_trans_2-like"/>
</dbReference>
<dbReference type="AlphaFoldDB" id="A0A9X3DZB4"/>
<evidence type="ECO:0000313" key="3">
    <source>
        <dbReference type="Proteomes" id="UP001144805"/>
    </source>
</evidence>
<dbReference type="InterPro" id="IPR029044">
    <property type="entry name" value="Nucleotide-diphossugar_trans"/>
</dbReference>
<accession>A0A9X3DZB4</accession>
<evidence type="ECO:0000259" key="1">
    <source>
        <dbReference type="Pfam" id="PF00535"/>
    </source>
</evidence>
<keyword evidence="3" id="KW-1185">Reference proteome</keyword>
<proteinExistence type="predicted"/>
<reference evidence="2" key="1">
    <citation type="submission" date="2022-11" db="EMBL/GenBank/DDBJ databases">
        <title>Biodiversity and phylogenetic relationships of bacteria.</title>
        <authorList>
            <person name="Machado R.A.R."/>
            <person name="Bhat A."/>
            <person name="Loulou A."/>
            <person name="Kallel S."/>
        </authorList>
    </citation>
    <scope>NUCLEOTIDE SEQUENCE</scope>
    <source>
        <strain evidence="2">K-TC2</strain>
    </source>
</reference>
<name>A0A9X3DZB4_9HYPH</name>
<feature type="domain" description="Glycosyltransferase 2-like" evidence="1">
    <location>
        <begin position="2"/>
        <end position="114"/>
    </location>
</feature>
<dbReference type="Gene3D" id="3.90.550.10">
    <property type="entry name" value="Spore Coat Polysaccharide Biosynthesis Protein SpsA, Chain A"/>
    <property type="match status" value="1"/>
</dbReference>
<gene>
    <name evidence="2" type="ORF">OSH07_04220</name>
</gene>
<organism evidence="2 3">
    <name type="scientific">Kaistia nematophila</name>
    <dbReference type="NCBI Taxonomy" id="2994654"/>
    <lineage>
        <taxon>Bacteria</taxon>
        <taxon>Pseudomonadati</taxon>
        <taxon>Pseudomonadota</taxon>
        <taxon>Alphaproteobacteria</taxon>
        <taxon>Hyphomicrobiales</taxon>
        <taxon>Kaistiaceae</taxon>
        <taxon>Kaistia</taxon>
    </lineage>
</organism>
<dbReference type="InterPro" id="IPR050834">
    <property type="entry name" value="Glycosyltransf_2"/>
</dbReference>
<dbReference type="SUPFAM" id="SSF53448">
    <property type="entry name" value="Nucleotide-diphospho-sugar transferases"/>
    <property type="match status" value="1"/>
</dbReference>
<dbReference type="PANTHER" id="PTHR43685">
    <property type="entry name" value="GLYCOSYLTRANSFERASE"/>
    <property type="match status" value="1"/>
</dbReference>